<dbReference type="Proteomes" id="UP000515349">
    <property type="component" value="Chromosome"/>
</dbReference>
<dbReference type="RefSeq" id="WP_181887369.1">
    <property type="nucleotide sequence ID" value="NZ_CP059472.1"/>
</dbReference>
<sequence>MKKIFIMSVLLLFSGVSAQKKTHTVSKGDNAYNISKKYGISLDEFFRLNPDSKSGNLKIGEVVTVKTGSGMPSSTTVGYITVEPGQTLYGILKQYKVSESEIKKLNPGLESNLKVGDRLALPASSISRYSGSAAVSVAGNRNSSVIKDAPANNYTSSGISTDNFVTYTVQSGDTTFGIVNKFAVTLDDLIRLNADLSKGLKTGMVLKIKPADKAYVKKSGDELNVVVMLPFGYESGDSKYRSMSMDFLSGAKLAVERNARRGQKLNIKVVDAGSEATFKNSLTQINRDNTDLIVGPLFKSSILEVLEYVKDSKIPVVAPFANSEDLYGFSNLIIVETNEQTYADRIVQEVKTVYSDQKIFVVADVDGAHANNIRSALMKTLKNPNIQIVSSPSEIKADTNMMTGQSVPVIAILASNNDNTGESFAERMISMSKEVQGIKAFSMYYVPTFEKKADELTQAGLVYIMDRTINTEGAFEKEILSEFNQKYCKTPGKYSIIGFDVMNDMLSRENSRGEIFSQMGKTQIQLATKFEFERVQRNGAYVNTGYRVVRLVP</sequence>
<dbReference type="EMBL" id="CP059472">
    <property type="protein sequence ID" value="QMS99610.1"/>
    <property type="molecule type" value="Genomic_DNA"/>
</dbReference>
<feature type="signal peptide" evidence="3">
    <location>
        <begin position="1"/>
        <end position="18"/>
    </location>
</feature>
<accession>A0A7D7QXE9</accession>
<dbReference type="InterPro" id="IPR028081">
    <property type="entry name" value="Leu-bd"/>
</dbReference>
<evidence type="ECO:0000256" key="1">
    <source>
        <dbReference type="ARBA" id="ARBA00010062"/>
    </source>
</evidence>
<evidence type="ECO:0000256" key="2">
    <source>
        <dbReference type="ARBA" id="ARBA00022729"/>
    </source>
</evidence>
<gene>
    <name evidence="6" type="ORF">H1R16_08815</name>
    <name evidence="5" type="ORF">H2507_06625</name>
</gene>
<evidence type="ECO:0000259" key="4">
    <source>
        <dbReference type="PROSITE" id="PS51782"/>
    </source>
</evidence>
<feature type="domain" description="LysM" evidence="4">
    <location>
        <begin position="165"/>
        <end position="208"/>
    </location>
</feature>
<name>A0A7D7QXE9_9FLAO</name>
<feature type="domain" description="LysM" evidence="4">
    <location>
        <begin position="78"/>
        <end position="121"/>
    </location>
</feature>
<evidence type="ECO:0000256" key="3">
    <source>
        <dbReference type="SAM" id="SignalP"/>
    </source>
</evidence>
<dbReference type="SUPFAM" id="SSF54106">
    <property type="entry name" value="LysM domain"/>
    <property type="match status" value="3"/>
</dbReference>
<reference evidence="5" key="4">
    <citation type="submission" date="2020-07" db="EMBL/GenBank/DDBJ databases">
        <authorList>
            <person name="Yang C."/>
        </authorList>
    </citation>
    <scope>NUCLEOTIDE SEQUENCE</scope>
    <source>
        <strain evidence="5">Cx-624</strain>
    </source>
</reference>
<reference evidence="7" key="2">
    <citation type="submission" date="2020-07" db="EMBL/GenBank/DDBJ databases">
        <title>Chryseobacterium sp.cx-624.</title>
        <authorList>
            <person name="Yang C."/>
        </authorList>
    </citation>
    <scope>NUCLEOTIDE SEQUENCE [LARGE SCALE GENOMIC DNA]</scope>
    <source>
        <strain evidence="7">cx-624</strain>
    </source>
</reference>
<comment type="similarity">
    <text evidence="1">Belongs to the leucine-binding protein family.</text>
</comment>
<feature type="chain" id="PRO_5044656354" evidence="3">
    <location>
        <begin position="19"/>
        <end position="553"/>
    </location>
</feature>
<keyword evidence="8" id="KW-1185">Reference proteome</keyword>
<keyword evidence="2 3" id="KW-0732">Signal</keyword>
<reference evidence="6" key="1">
    <citation type="submission" date="2020-07" db="EMBL/GenBank/DDBJ databases">
        <title>Chryseobacterium sp. CX-624.</title>
        <authorList>
            <person name="Yang C."/>
        </authorList>
    </citation>
    <scope>NUCLEOTIDE SEQUENCE</scope>
    <source>
        <strain evidence="6">CX-624</strain>
    </source>
</reference>
<proteinExistence type="inferred from homology"/>
<dbReference type="CDD" id="cd00118">
    <property type="entry name" value="LysM"/>
    <property type="match status" value="3"/>
</dbReference>
<protein>
    <submittedName>
        <fullName evidence="6">LysM peptidoglycan-binding domain-containing protein</fullName>
    </submittedName>
</protein>
<dbReference type="Gene3D" id="3.10.350.10">
    <property type="entry name" value="LysM domain"/>
    <property type="match status" value="3"/>
</dbReference>
<dbReference type="PANTHER" id="PTHR33734:SF22">
    <property type="entry name" value="MEMBRANE-BOUND LYTIC MUREIN TRANSGLYCOSYLASE D"/>
    <property type="match status" value="1"/>
</dbReference>
<dbReference type="InterPro" id="IPR036779">
    <property type="entry name" value="LysM_dom_sf"/>
</dbReference>
<dbReference type="Proteomes" id="UP000539710">
    <property type="component" value="Unassembled WGS sequence"/>
</dbReference>
<dbReference type="SUPFAM" id="SSF53822">
    <property type="entry name" value="Periplasmic binding protein-like I"/>
    <property type="match status" value="1"/>
</dbReference>
<dbReference type="InterPro" id="IPR028082">
    <property type="entry name" value="Peripla_BP_I"/>
</dbReference>
<dbReference type="PANTHER" id="PTHR33734">
    <property type="entry name" value="LYSM DOMAIN-CONTAINING GPI-ANCHORED PROTEIN 2"/>
    <property type="match status" value="1"/>
</dbReference>
<reference evidence="8" key="3">
    <citation type="submission" date="2020-07" db="EMBL/GenBank/DDBJ databases">
        <title>Flavobacterium sp. xlx-214.</title>
        <authorList>
            <person name="Yang C."/>
        </authorList>
    </citation>
    <scope>NUCLEOTIDE SEQUENCE [LARGE SCALE GENOMIC DNA]</scope>
    <source>
        <strain evidence="8">CX-624</strain>
    </source>
</reference>
<dbReference type="KEGG" id="cbau:H1R16_08815"/>
<evidence type="ECO:0000313" key="8">
    <source>
        <dbReference type="Proteomes" id="UP000539710"/>
    </source>
</evidence>
<organism evidence="6 7">
    <name type="scientific">Marnyiella aurantia</name>
    <dbReference type="NCBI Taxonomy" id="2758037"/>
    <lineage>
        <taxon>Bacteria</taxon>
        <taxon>Pseudomonadati</taxon>
        <taxon>Bacteroidota</taxon>
        <taxon>Flavobacteriia</taxon>
        <taxon>Flavobacteriales</taxon>
        <taxon>Weeksellaceae</taxon>
        <taxon>Marnyiella</taxon>
    </lineage>
</organism>
<evidence type="ECO:0000313" key="7">
    <source>
        <dbReference type="Proteomes" id="UP000515349"/>
    </source>
</evidence>
<dbReference type="Gene3D" id="3.40.50.2300">
    <property type="match status" value="2"/>
</dbReference>
<dbReference type="SMART" id="SM00257">
    <property type="entry name" value="LysM"/>
    <property type="match status" value="3"/>
</dbReference>
<dbReference type="Pfam" id="PF13458">
    <property type="entry name" value="Peripla_BP_6"/>
    <property type="match status" value="1"/>
</dbReference>
<dbReference type="GO" id="GO:0008932">
    <property type="term" value="F:lytic endotransglycosylase activity"/>
    <property type="evidence" value="ECO:0007669"/>
    <property type="project" value="TreeGrafter"/>
</dbReference>
<evidence type="ECO:0000313" key="5">
    <source>
        <dbReference type="EMBL" id="MBA5246836.1"/>
    </source>
</evidence>
<dbReference type="Pfam" id="PF01476">
    <property type="entry name" value="LysM"/>
    <property type="match status" value="3"/>
</dbReference>
<dbReference type="EMBL" id="JACEUX010000002">
    <property type="protein sequence ID" value="MBA5246836.1"/>
    <property type="molecule type" value="Genomic_DNA"/>
</dbReference>
<dbReference type="AlphaFoldDB" id="A0A7D7QXE9"/>
<dbReference type="InterPro" id="IPR018392">
    <property type="entry name" value="LysM"/>
</dbReference>
<evidence type="ECO:0000313" key="6">
    <source>
        <dbReference type="EMBL" id="QMS99610.1"/>
    </source>
</evidence>
<feature type="domain" description="LysM" evidence="4">
    <location>
        <begin position="21"/>
        <end position="65"/>
    </location>
</feature>
<dbReference type="PROSITE" id="PS51782">
    <property type="entry name" value="LYSM"/>
    <property type="match status" value="3"/>
</dbReference>